<keyword evidence="6 10" id="KW-0479">Metal-binding</keyword>
<proteinExistence type="inferred from homology"/>
<dbReference type="EMBL" id="HBHX01026446">
    <property type="protein sequence ID" value="CAE0114087.1"/>
    <property type="molecule type" value="Transcribed_RNA"/>
</dbReference>
<comment type="subcellular location">
    <subcellularLocation>
        <location evidence="1">Cytoplasm</location>
    </subcellularLocation>
</comment>
<dbReference type="GO" id="GO:0046872">
    <property type="term" value="F:metal ion binding"/>
    <property type="evidence" value="ECO:0007669"/>
    <property type="project" value="UniProtKB-KW"/>
</dbReference>
<keyword evidence="7 10" id="KW-0413">Isomerase</keyword>
<protein>
    <recommendedName>
        <fullName evidence="3 10">Xylose isomerase</fullName>
        <ecNumber evidence="3 10">5.3.1.5</ecNumber>
    </recommendedName>
</protein>
<evidence type="ECO:0000256" key="3">
    <source>
        <dbReference type="ARBA" id="ARBA00011958"/>
    </source>
</evidence>
<sequence length="403" mass="44526">MKDWLRFAVCYWHTWRGNGADIFGLAGTQERPWDTSDTLEGALERVDVHFEFCQKLGVELYCFHDRDAAPEGATIAESERIFDQVVDKLAAKQKETGISLLWATPQLFSHARYMNGAATNPDPAVVCHAAAQVKKCLDVAKRLGGENFVLWGGRDGYQCLLNTDYKQELTNYAAFLRATADYAKEIGFTGQLLLEPKPREPMAHQYNFDSETTLGFLDHHGLIDQYALNLEANHGTLAGHSGEHEVEAAVSRGKLGSIDANRNETLLGWDTDMFPTDPALSTYIMKRVIDQGGLEPGGLNFDAKVRRESSDVEDLFIGHINGMDNYARGLRAAAKLIADGTLDSMRNGRYSAFSKTPIGKRFTAGKASLTELAAHAVSNGEPKQASGQQEKYESIFNAFAYRG</sequence>
<keyword evidence="5 10" id="KW-0859">Xylose metabolism</keyword>
<comment type="catalytic activity">
    <reaction evidence="9 10">
        <text>alpha-D-xylose = alpha-D-xylulofuranose</text>
        <dbReference type="Rhea" id="RHEA:22816"/>
        <dbReference type="ChEBI" id="CHEBI:28518"/>
        <dbReference type="ChEBI" id="CHEBI:188998"/>
        <dbReference type="EC" id="5.3.1.5"/>
    </reaction>
</comment>
<name>A0A7S3ATI6_9EUKA</name>
<evidence type="ECO:0000313" key="12">
    <source>
        <dbReference type="EMBL" id="CAE0114087.1"/>
    </source>
</evidence>
<dbReference type="EC" id="5.3.1.5" evidence="3 10"/>
<dbReference type="PANTHER" id="PTHR48408:SF1">
    <property type="entry name" value="XYLOSE ISOMERASE"/>
    <property type="match status" value="1"/>
</dbReference>
<dbReference type="SUPFAM" id="SSF51658">
    <property type="entry name" value="Xylose isomerase-like"/>
    <property type="match status" value="1"/>
</dbReference>
<evidence type="ECO:0000256" key="8">
    <source>
        <dbReference type="ARBA" id="ARBA00023277"/>
    </source>
</evidence>
<evidence type="ECO:0000256" key="6">
    <source>
        <dbReference type="ARBA" id="ARBA00022723"/>
    </source>
</evidence>
<evidence type="ECO:0000256" key="7">
    <source>
        <dbReference type="ARBA" id="ARBA00023235"/>
    </source>
</evidence>
<evidence type="ECO:0000256" key="5">
    <source>
        <dbReference type="ARBA" id="ARBA00022629"/>
    </source>
</evidence>
<dbReference type="PRINTS" id="PR00688">
    <property type="entry name" value="XYLOSISMRASE"/>
</dbReference>
<dbReference type="InterPro" id="IPR013452">
    <property type="entry name" value="Xylose_isom_bac"/>
</dbReference>
<dbReference type="PROSITE" id="PS51415">
    <property type="entry name" value="XYLOSE_ISOMERASE"/>
    <property type="match status" value="1"/>
</dbReference>
<evidence type="ECO:0000256" key="10">
    <source>
        <dbReference type="RuleBase" id="RU000609"/>
    </source>
</evidence>
<dbReference type="InterPro" id="IPR013022">
    <property type="entry name" value="Xyl_isomerase-like_TIM-brl"/>
</dbReference>
<gene>
    <name evidence="12" type="ORF">HERI1096_LOCUS14761</name>
</gene>
<evidence type="ECO:0000256" key="2">
    <source>
        <dbReference type="ARBA" id="ARBA00005765"/>
    </source>
</evidence>
<evidence type="ECO:0000259" key="11">
    <source>
        <dbReference type="Pfam" id="PF01261"/>
    </source>
</evidence>
<dbReference type="HAMAP" id="MF_00455">
    <property type="entry name" value="Xylose_isom_A"/>
    <property type="match status" value="1"/>
</dbReference>
<dbReference type="InterPro" id="IPR036237">
    <property type="entry name" value="Xyl_isomerase-like_sf"/>
</dbReference>
<dbReference type="NCBIfam" id="NF003998">
    <property type="entry name" value="PRK05474.1"/>
    <property type="match status" value="1"/>
</dbReference>
<dbReference type="Pfam" id="PF01261">
    <property type="entry name" value="AP_endonuc_2"/>
    <property type="match status" value="1"/>
</dbReference>
<accession>A0A7S3ATI6</accession>
<dbReference type="AlphaFoldDB" id="A0A7S3ATI6"/>
<dbReference type="InterPro" id="IPR001998">
    <property type="entry name" value="Xylose_isomerase"/>
</dbReference>
<evidence type="ECO:0000256" key="1">
    <source>
        <dbReference type="ARBA" id="ARBA00004496"/>
    </source>
</evidence>
<comment type="similarity">
    <text evidence="2 10">Belongs to the xylose isomerase family.</text>
</comment>
<keyword evidence="8 10" id="KW-0119">Carbohydrate metabolism</keyword>
<dbReference type="PANTHER" id="PTHR48408">
    <property type="match status" value="1"/>
</dbReference>
<dbReference type="NCBIfam" id="TIGR02630">
    <property type="entry name" value="xylose_isom_A"/>
    <property type="match status" value="1"/>
</dbReference>
<reference evidence="12" key="1">
    <citation type="submission" date="2021-01" db="EMBL/GenBank/DDBJ databases">
        <authorList>
            <person name="Corre E."/>
            <person name="Pelletier E."/>
            <person name="Niang G."/>
            <person name="Scheremetjew M."/>
            <person name="Finn R."/>
            <person name="Kale V."/>
            <person name="Holt S."/>
            <person name="Cochrane G."/>
            <person name="Meng A."/>
            <person name="Brown T."/>
            <person name="Cohen L."/>
        </authorList>
    </citation>
    <scope>NUCLEOTIDE SEQUENCE</scope>
    <source>
        <strain evidence="12">CCMP281</strain>
    </source>
</reference>
<dbReference type="Gene3D" id="3.20.20.150">
    <property type="entry name" value="Divalent-metal-dependent TIM barrel enzymes"/>
    <property type="match status" value="1"/>
</dbReference>
<dbReference type="GO" id="GO:0042732">
    <property type="term" value="P:D-xylose metabolic process"/>
    <property type="evidence" value="ECO:0007669"/>
    <property type="project" value="UniProtKB-KW"/>
</dbReference>
<evidence type="ECO:0000256" key="4">
    <source>
        <dbReference type="ARBA" id="ARBA00022490"/>
    </source>
</evidence>
<dbReference type="GO" id="GO:0009045">
    <property type="term" value="F:xylose isomerase activity"/>
    <property type="evidence" value="ECO:0007669"/>
    <property type="project" value="UniProtKB-EC"/>
</dbReference>
<organism evidence="12">
    <name type="scientific">Haptolina ericina</name>
    <dbReference type="NCBI Taxonomy" id="156174"/>
    <lineage>
        <taxon>Eukaryota</taxon>
        <taxon>Haptista</taxon>
        <taxon>Haptophyta</taxon>
        <taxon>Prymnesiophyceae</taxon>
        <taxon>Prymnesiales</taxon>
        <taxon>Prymnesiaceae</taxon>
        <taxon>Haptolina</taxon>
    </lineage>
</organism>
<evidence type="ECO:0000256" key="9">
    <source>
        <dbReference type="ARBA" id="ARBA00033659"/>
    </source>
</evidence>
<keyword evidence="4" id="KW-0963">Cytoplasm</keyword>
<feature type="domain" description="Xylose isomerase-like TIM barrel" evidence="11">
    <location>
        <begin position="58"/>
        <end position="261"/>
    </location>
</feature>